<evidence type="ECO:0000313" key="1">
    <source>
        <dbReference type="EMBL" id="PNV74240.1"/>
    </source>
</evidence>
<gene>
    <name evidence="1" type="ORF">BES34_014625</name>
</gene>
<dbReference type="EMBL" id="MCRM02000016">
    <property type="protein sequence ID" value="PNV74240.1"/>
    <property type="molecule type" value="Genomic_DNA"/>
</dbReference>
<sequence length="440" mass="50994">MKVGPFLVFCLATIAEIQAKENEMPLLSSGGSFSTYESRFYRNSHDTIWLRGDFCGSVNLFSLREKENCLNSKIFLEKRNESLLSSVAFETNRLYLSYGNRFKPSRHFFFLRDTFEFSSFPFLEQPSLRSAFAGTYIGPSFFSLYYSERGASKRPGIFVKPFQEYLELAYSPESKEGFLLLEIPSYKSRELRKSPFRLRLEAFGPKENPSGIFSLYWQDAESNQRFLVGGYQGKSSQLFSLSSSPEYRDRARFLRVLWEPGLYTRLAAVQFERFDIPIENEIGNLHSKAIWGRIAFFQTGWGAALAQIRTYKFENSNVWTSGRGLYYAFQKKGWIWEIGQEWRKNGDRIAEATMHLTFFENWKLQSSLLFAKEGNRLPAFAEESLTPEETGLRVVDKSVYLFLRIHHPYFAVTLRHSRGGEAKGDSVSARFQIFLPLLEK</sequence>
<dbReference type="Proteomes" id="UP000094669">
    <property type="component" value="Unassembled WGS sequence"/>
</dbReference>
<evidence type="ECO:0000313" key="2">
    <source>
        <dbReference type="Proteomes" id="UP000094669"/>
    </source>
</evidence>
<protein>
    <submittedName>
        <fullName evidence="1">Uncharacterized protein</fullName>
    </submittedName>
</protein>
<comment type="caution">
    <text evidence="1">The sequence shown here is derived from an EMBL/GenBank/DDBJ whole genome shotgun (WGS) entry which is preliminary data.</text>
</comment>
<keyword evidence="2" id="KW-1185">Reference proteome</keyword>
<name>A0ABX4YG68_9LEPT</name>
<organism evidence="1 2">
    <name type="scientific">Leptospira inadai serovar Lyme</name>
    <dbReference type="NCBI Taxonomy" id="293084"/>
    <lineage>
        <taxon>Bacteria</taxon>
        <taxon>Pseudomonadati</taxon>
        <taxon>Spirochaetota</taxon>
        <taxon>Spirochaetia</taxon>
        <taxon>Leptospirales</taxon>
        <taxon>Leptospiraceae</taxon>
        <taxon>Leptospira</taxon>
    </lineage>
</organism>
<proteinExistence type="predicted"/>
<reference evidence="1" key="1">
    <citation type="submission" date="2018-01" db="EMBL/GenBank/DDBJ databases">
        <title>Genomic characterization of Leptospira inadai serogroup Lyme isolated from captured rat in Brazil and comparative analysis with human reference strain.</title>
        <authorList>
            <person name="Moreno L.Z."/>
            <person name="Loureiro A.P."/>
            <person name="Miraglia F."/>
            <person name="Kremer F.S."/>
            <person name="Eslabao M.R."/>
            <person name="Dellagostin O.A."/>
            <person name="Lilenbaum W."/>
            <person name="Moreno A.M."/>
        </authorList>
    </citation>
    <scope>NUCLEOTIDE SEQUENCE [LARGE SCALE GENOMIC DNA]</scope>
    <source>
        <strain evidence="1">M34/99</strain>
    </source>
</reference>
<accession>A0ABX4YG68</accession>